<name>A0A6M3IG13_9ZZZZ</name>
<sequence length="333" mass="38192">MTESALIVAEKMDAAVLFTDTGMEKTLNSIREMAMAHVPDISTDQGRKDIASLAHRVARSKTLIDDMGKDKIADAKKVIDGVNPLRKKARDFLDNLKAEVRKPLDDWEAEEAAKKAEADRIERERIEKRISELAKYGQNLPFFDVAGWDDAKYSEVLQSAKEKHEAEQKRLAEEEAARKMEAEHLEKVRKEQEAEAARLAEEKRKQDELNRIEREKIEAEKRAIENEKAAIQKEKDIREAAAVARNLAILEEKEAQARKEREAKEKAEKEEAEKIRRENMRPDKEKLEAWAKMIADTPLPELQNPNIVAIAKEARTQLFRVAQNIINAIKRLK</sequence>
<gene>
    <name evidence="3" type="ORF">MM415A01082_0005</name>
    <name evidence="2" type="ORF">MM415B02054_0009</name>
</gene>
<organism evidence="2">
    <name type="scientific">viral metagenome</name>
    <dbReference type="NCBI Taxonomy" id="1070528"/>
    <lineage>
        <taxon>unclassified sequences</taxon>
        <taxon>metagenomes</taxon>
        <taxon>organismal metagenomes</taxon>
    </lineage>
</organism>
<protein>
    <submittedName>
        <fullName evidence="2">Uncharacterized protein</fullName>
    </submittedName>
</protein>
<evidence type="ECO:0000313" key="3">
    <source>
        <dbReference type="EMBL" id="QJA78339.1"/>
    </source>
</evidence>
<dbReference type="AlphaFoldDB" id="A0A6M3IG13"/>
<evidence type="ECO:0000313" key="2">
    <source>
        <dbReference type="EMBL" id="QJA55382.1"/>
    </source>
</evidence>
<proteinExistence type="predicted"/>
<reference evidence="2" key="1">
    <citation type="submission" date="2020-03" db="EMBL/GenBank/DDBJ databases">
        <title>The deep terrestrial virosphere.</title>
        <authorList>
            <person name="Holmfeldt K."/>
            <person name="Nilsson E."/>
            <person name="Simone D."/>
            <person name="Lopez-Fernandez M."/>
            <person name="Wu X."/>
            <person name="de Brujin I."/>
            <person name="Lundin D."/>
            <person name="Andersson A."/>
            <person name="Bertilsson S."/>
            <person name="Dopson M."/>
        </authorList>
    </citation>
    <scope>NUCLEOTIDE SEQUENCE</scope>
    <source>
        <strain evidence="3">MM415A01082</strain>
        <strain evidence="2">MM415B02054</strain>
    </source>
</reference>
<feature type="region of interest" description="Disordered" evidence="1">
    <location>
        <begin position="257"/>
        <end position="280"/>
    </location>
</feature>
<evidence type="ECO:0000256" key="1">
    <source>
        <dbReference type="SAM" id="MobiDB-lite"/>
    </source>
</evidence>
<dbReference type="EMBL" id="MT142332">
    <property type="protein sequence ID" value="QJA78339.1"/>
    <property type="molecule type" value="Genomic_DNA"/>
</dbReference>
<accession>A0A6M3IG13</accession>
<dbReference type="EMBL" id="MT141155">
    <property type="protein sequence ID" value="QJA55382.1"/>
    <property type="molecule type" value="Genomic_DNA"/>
</dbReference>